<protein>
    <submittedName>
        <fullName evidence="1">Mechanosensitive ion channel protein MscS</fullName>
    </submittedName>
</protein>
<organism evidence="1 2">
    <name type="scientific">Piscinibacter gummiphilus</name>
    <dbReference type="NCBI Taxonomy" id="946333"/>
    <lineage>
        <taxon>Bacteria</taxon>
        <taxon>Pseudomonadati</taxon>
        <taxon>Pseudomonadota</taxon>
        <taxon>Betaproteobacteria</taxon>
        <taxon>Burkholderiales</taxon>
        <taxon>Sphaerotilaceae</taxon>
        <taxon>Piscinibacter</taxon>
    </lineage>
</organism>
<dbReference type="STRING" id="946333.A4W93_19395"/>
<dbReference type="AlphaFoldDB" id="A0A1W6LC80"/>
<dbReference type="Proteomes" id="UP000193427">
    <property type="component" value="Chromosome"/>
</dbReference>
<gene>
    <name evidence="1" type="ORF">A4W93_19395</name>
</gene>
<dbReference type="RefSeq" id="WP_085752186.1">
    <property type="nucleotide sequence ID" value="NZ_BSPR01000006.1"/>
</dbReference>
<name>A0A1W6LC80_9BURK</name>
<keyword evidence="2" id="KW-1185">Reference proteome</keyword>
<dbReference type="KEGG" id="rgu:A4W93_19395"/>
<reference evidence="1 2" key="1">
    <citation type="submission" date="2016-04" db="EMBL/GenBank/DDBJ databases">
        <title>Complete genome sequence of natural rubber-degrading, novel Gram-negative bacterium, Rhizobacter gummiphilus strain NS21.</title>
        <authorList>
            <person name="Tabata M."/>
            <person name="Kasai D."/>
            <person name="Fukuda M."/>
        </authorList>
    </citation>
    <scope>NUCLEOTIDE SEQUENCE [LARGE SCALE GENOMIC DNA]</scope>
    <source>
        <strain evidence="1 2">NS21</strain>
    </source>
</reference>
<proteinExistence type="predicted"/>
<dbReference type="EMBL" id="CP015118">
    <property type="protein sequence ID" value="ARN21891.1"/>
    <property type="molecule type" value="Genomic_DNA"/>
</dbReference>
<accession>A0A1W6LC80</accession>
<evidence type="ECO:0000313" key="2">
    <source>
        <dbReference type="Proteomes" id="UP000193427"/>
    </source>
</evidence>
<sequence>MPKGIRWSLIWPVLATLIVPLIVAWFVYPGTHLPPGFGVFPPAFVEQMPPFWLPYFLLMLAVVLVILALLLFPSWFGFKPVAPPAPVVPGPLPWWFWVGAAVGCFFLWLMFARFTVFGDLVYYAFSPLWWGFILVLDGLVYRRTAGRSLLATRPHTLWLSALVSVVGWYYFEFANYFVLGNWYYPNGHMPQLSHATIVVLFLVAYTTVWPAIFEWYTFLNTFPKLSVRYADGPKLRLPGGLLLWGGLAAIALMVVFPLPLFWVVWIGPMAVIVGQMIRVGVWTPFTAMGEGNWSPAILVALSSLFNGFLWEFWNWGSAQPPGLAPTNPNYWIYDIPYVNVIHICAEMPLLGYFGYLPFGVLVWVVFLWAGKLFGFDASLGLGAAAVRSAATSSVSPEVVREG</sequence>
<evidence type="ECO:0000313" key="1">
    <source>
        <dbReference type="EMBL" id="ARN21891.1"/>
    </source>
</evidence>